<evidence type="ECO:0000256" key="3">
    <source>
        <dbReference type="ARBA" id="ARBA00022801"/>
    </source>
</evidence>
<dbReference type="EMBL" id="JAGINT010000001">
    <property type="protein sequence ID" value="MBP2351597.1"/>
    <property type="molecule type" value="Genomic_DNA"/>
</dbReference>
<dbReference type="Gene3D" id="3.40.720.10">
    <property type="entry name" value="Alkaline Phosphatase, subunit A"/>
    <property type="match status" value="1"/>
</dbReference>
<evidence type="ECO:0000256" key="2">
    <source>
        <dbReference type="ARBA" id="ARBA00022723"/>
    </source>
</evidence>
<comment type="similarity">
    <text evidence="1">Belongs to the sulfatase family.</text>
</comment>
<dbReference type="InterPro" id="IPR000917">
    <property type="entry name" value="Sulfatase_N"/>
</dbReference>
<name>A0ABS4UIX7_9ACTN</name>
<dbReference type="PANTHER" id="PTHR42693:SF33">
    <property type="entry name" value="ARYLSULFATASE"/>
    <property type="match status" value="1"/>
</dbReference>
<dbReference type="Proteomes" id="UP000755585">
    <property type="component" value="Unassembled WGS sequence"/>
</dbReference>
<keyword evidence="3" id="KW-0378">Hydrolase</keyword>
<feature type="domain" description="Sulfatase N-terminal" evidence="5">
    <location>
        <begin position="2"/>
        <end position="339"/>
    </location>
</feature>
<dbReference type="InterPro" id="IPR050738">
    <property type="entry name" value="Sulfatase"/>
</dbReference>
<dbReference type="CDD" id="cd16034">
    <property type="entry name" value="sulfatase_like"/>
    <property type="match status" value="1"/>
</dbReference>
<gene>
    <name evidence="6" type="ORF">JOF29_002680</name>
</gene>
<comment type="caution">
    <text evidence="6">The sequence shown here is derived from an EMBL/GenBank/DDBJ whole genome shotgun (WGS) entry which is preliminary data.</text>
</comment>
<reference evidence="6 7" key="1">
    <citation type="submission" date="2021-03" db="EMBL/GenBank/DDBJ databases">
        <title>Sequencing the genomes of 1000 actinobacteria strains.</title>
        <authorList>
            <person name="Klenk H.-P."/>
        </authorList>
    </citation>
    <scope>NUCLEOTIDE SEQUENCE [LARGE SCALE GENOMIC DNA]</scope>
    <source>
        <strain evidence="6 7">DSM 18824</strain>
    </source>
</reference>
<evidence type="ECO:0000256" key="4">
    <source>
        <dbReference type="ARBA" id="ARBA00022837"/>
    </source>
</evidence>
<evidence type="ECO:0000313" key="6">
    <source>
        <dbReference type="EMBL" id="MBP2351597.1"/>
    </source>
</evidence>
<organism evidence="6 7">
    <name type="scientific">Kribbella aluminosa</name>
    <dbReference type="NCBI Taxonomy" id="416017"/>
    <lineage>
        <taxon>Bacteria</taxon>
        <taxon>Bacillati</taxon>
        <taxon>Actinomycetota</taxon>
        <taxon>Actinomycetes</taxon>
        <taxon>Propionibacteriales</taxon>
        <taxon>Kribbellaceae</taxon>
        <taxon>Kribbella</taxon>
    </lineage>
</organism>
<keyword evidence="2" id="KW-0479">Metal-binding</keyword>
<keyword evidence="7" id="KW-1185">Reference proteome</keyword>
<dbReference type="PROSITE" id="PS00523">
    <property type="entry name" value="SULFATASE_1"/>
    <property type="match status" value="1"/>
</dbReference>
<dbReference type="InterPro" id="IPR024607">
    <property type="entry name" value="Sulfatase_CS"/>
</dbReference>
<dbReference type="InterPro" id="IPR017850">
    <property type="entry name" value="Alkaline_phosphatase_core_sf"/>
</dbReference>
<sequence length="462" mass="51418">MIWFLVDQMRGQATGFSGDSNVHTPNLDRLAAEGHAFSRAVAGAPLCCPARGSMMTGRYPLYSGVAGHDHPMPASTATIAGELTGAGYRTGYFGKWHLDGTRPELDEQSGGYPSPRLRMIPPERRGGFEDWWAYENNNRPFDCLLHTDAGKVPEGVPVLTATAGMEQFRAPGYETDALTDLAIDWIRRRSSEADPFFAVLSVQPPHDPYVAPAEDMARHNAGEVRLRPNVPGIAAVEERARRELSGYYAAIERVDLNVGRLRDELDRLGIRDNTYIVFLSDHGDMHGSHGQWRKTAPWEESIRVPLIIGGPSREHQLAHRLHSLFNQVDLAPTTLGLCGLPTPDWMQGRDLSGLVTAEDEPADEPDSAYIGIPVPTGHTSSVDRSWRGVVTEDGWKYVSLEQQPWLLFNLNDDPYELVNHGHDPGYRRRRDELHSLLRDTEQRLAQFSRRTPLSPIPAETPG</sequence>
<dbReference type="Pfam" id="PF00884">
    <property type="entry name" value="Sulfatase"/>
    <property type="match status" value="1"/>
</dbReference>
<proteinExistence type="inferred from homology"/>
<protein>
    <submittedName>
        <fullName evidence="6">Arylsulfatase A-like enzyme</fullName>
    </submittedName>
</protein>
<evidence type="ECO:0000259" key="5">
    <source>
        <dbReference type="Pfam" id="PF00884"/>
    </source>
</evidence>
<dbReference type="SUPFAM" id="SSF53649">
    <property type="entry name" value="Alkaline phosphatase-like"/>
    <property type="match status" value="1"/>
</dbReference>
<keyword evidence="4" id="KW-0106">Calcium</keyword>
<accession>A0ABS4UIX7</accession>
<evidence type="ECO:0000313" key="7">
    <source>
        <dbReference type="Proteomes" id="UP000755585"/>
    </source>
</evidence>
<dbReference type="RefSeq" id="WP_209694481.1">
    <property type="nucleotide sequence ID" value="NZ_BAAAVU010000030.1"/>
</dbReference>
<dbReference type="PANTHER" id="PTHR42693">
    <property type="entry name" value="ARYLSULFATASE FAMILY MEMBER"/>
    <property type="match status" value="1"/>
</dbReference>
<evidence type="ECO:0000256" key="1">
    <source>
        <dbReference type="ARBA" id="ARBA00008779"/>
    </source>
</evidence>